<gene>
    <name evidence="2" type="ORF">DQK91_12065</name>
    <name evidence="1" type="ORF">E8L03_02660</name>
</gene>
<keyword evidence="4" id="KW-1185">Reference proteome</keyword>
<sequence>MAEKIHERDTRNVRCPTCGDIFTVQLGLAEASRAALSGKGQSNRRIDARVQPLAVRILLDENLRELPVRDMSHYGLGIEHLGWKFDKGQYITFDLIQGYRIILKGVRAEVQRMDLEVMGVTYINVTREQMDAVYAKVREAEDSP</sequence>
<evidence type="ECO:0000313" key="2">
    <source>
        <dbReference type="EMBL" id="TVM33393.1"/>
    </source>
</evidence>
<dbReference type="EMBL" id="CP039543">
    <property type="protein sequence ID" value="QJT07893.1"/>
    <property type="molecule type" value="Genomic_DNA"/>
</dbReference>
<organism evidence="2 3">
    <name type="scientific">Oceanidesulfovibrio marinus</name>
    <dbReference type="NCBI Taxonomy" id="370038"/>
    <lineage>
        <taxon>Bacteria</taxon>
        <taxon>Pseudomonadati</taxon>
        <taxon>Thermodesulfobacteriota</taxon>
        <taxon>Desulfovibrionia</taxon>
        <taxon>Desulfovibrionales</taxon>
        <taxon>Desulfovibrionaceae</taxon>
        <taxon>Oceanidesulfovibrio</taxon>
    </lineage>
</organism>
<dbReference type="AlphaFoldDB" id="A0A6P1ZFC4"/>
<dbReference type="Proteomes" id="UP000503251">
    <property type="component" value="Chromosome"/>
</dbReference>
<evidence type="ECO:0000313" key="4">
    <source>
        <dbReference type="Proteomes" id="UP000503251"/>
    </source>
</evidence>
<evidence type="ECO:0000313" key="1">
    <source>
        <dbReference type="EMBL" id="QJT07893.1"/>
    </source>
</evidence>
<dbReference type="Proteomes" id="UP000434052">
    <property type="component" value="Unassembled WGS sequence"/>
</dbReference>
<evidence type="ECO:0008006" key="5">
    <source>
        <dbReference type="Google" id="ProtNLM"/>
    </source>
</evidence>
<evidence type="ECO:0000313" key="3">
    <source>
        <dbReference type="Proteomes" id="UP000434052"/>
    </source>
</evidence>
<dbReference type="EMBL" id="QMIF01000007">
    <property type="protein sequence ID" value="TVM33393.1"/>
    <property type="molecule type" value="Genomic_DNA"/>
</dbReference>
<protein>
    <recommendedName>
        <fullName evidence="5">PilZ domain-containing protein</fullName>
    </recommendedName>
</protein>
<reference evidence="2 3" key="1">
    <citation type="submission" date="2018-06" db="EMBL/GenBank/DDBJ databases">
        <title>Complete genome of Desulfovibrio marinus P48SEP.</title>
        <authorList>
            <person name="Crispim J.S."/>
            <person name="Vidigal P.M.P."/>
            <person name="Silva L.C.F."/>
            <person name="Araujo L.C."/>
            <person name="Laguardia C.N."/>
            <person name="Dias R.S."/>
            <person name="Sousa M.P."/>
            <person name="Paula S.O."/>
            <person name="Silva C."/>
        </authorList>
    </citation>
    <scope>NUCLEOTIDE SEQUENCE [LARGE SCALE GENOMIC DNA]</scope>
    <source>
        <strain evidence="2 3">P48SEP</strain>
    </source>
</reference>
<proteinExistence type="predicted"/>
<dbReference type="RefSeq" id="WP_144305614.1">
    <property type="nucleotide sequence ID" value="NZ_CP039543.1"/>
</dbReference>
<reference evidence="1 4" key="2">
    <citation type="submission" date="2019-04" db="EMBL/GenBank/DDBJ databases">
        <title>Isolation and culture of sulfate reducing bacteria from the cold seep of the South China Sea.</title>
        <authorList>
            <person name="Sun C."/>
            <person name="Liu R."/>
        </authorList>
    </citation>
    <scope>NUCLEOTIDE SEQUENCE [LARGE SCALE GENOMIC DNA]</scope>
    <source>
        <strain evidence="1 4">CS1</strain>
    </source>
</reference>
<name>A0A6P1ZFC4_9BACT</name>
<accession>A0A6P1ZFC4</accession>
<dbReference type="OrthoDB" id="9962302at2"/>